<feature type="transmembrane region" description="Helical" evidence="7">
    <location>
        <begin position="110"/>
        <end position="131"/>
    </location>
</feature>
<evidence type="ECO:0000256" key="2">
    <source>
        <dbReference type="ARBA" id="ARBA00008017"/>
    </source>
</evidence>
<feature type="transmembrane region" description="Helical" evidence="7">
    <location>
        <begin position="221"/>
        <end position="243"/>
    </location>
</feature>
<keyword evidence="6 7" id="KW-0472">Membrane</keyword>
<evidence type="ECO:0000256" key="4">
    <source>
        <dbReference type="ARBA" id="ARBA00022692"/>
    </source>
</evidence>
<name>A0ABS2DQ80_9BURK</name>
<dbReference type="Gene3D" id="1.10.287.1260">
    <property type="match status" value="1"/>
</dbReference>
<evidence type="ECO:0000256" key="6">
    <source>
        <dbReference type="ARBA" id="ARBA00023136"/>
    </source>
</evidence>
<dbReference type="PANTHER" id="PTHR30347:SF1">
    <property type="entry name" value="MECHANOSENSITIVE CHANNEL MSCK"/>
    <property type="match status" value="1"/>
</dbReference>
<gene>
    <name evidence="11" type="ORF">H6A60_03135</name>
</gene>
<reference evidence="11 12" key="1">
    <citation type="journal article" date="2021" name="Sci. Rep.">
        <title>The distribution of antibiotic resistance genes in chicken gut microbiota commensals.</title>
        <authorList>
            <person name="Juricova H."/>
            <person name="Matiasovicova J."/>
            <person name="Kubasova T."/>
            <person name="Cejkova D."/>
            <person name="Rychlik I."/>
        </authorList>
    </citation>
    <scope>NUCLEOTIDE SEQUENCE [LARGE SCALE GENOMIC DNA]</scope>
    <source>
        <strain evidence="11 12">An829</strain>
    </source>
</reference>
<sequence>MAETPDVAAVNQAAEEALAAAGDLTIDGATASRSIVDVMLDYLSFENIALQVAVVAVALGLGWLVSWRINAFVIAHYYGKESPQAAEAEAKAAAGAHPILELQLLHFKRFLLSIARHVTFSATGWLAVLLGSYTLVEGFGYTDNSLVLCRIFMHVFFAFAVLSFCTGFFDEFVTGKRLSRNFRKIVAVFFWVLVILHFFGILDAIVMFLETTKLPIGSGNVTLWACLIAVLNVLVTLAIAEWLSGISDTLLGRTKLDSNLKIVLGRVIRIALFVLAIIIALSSVGIDLTVLSVFSGALGVGLGFGLQKIASNYISGFIILLDRSLKIDDMVEVGGFKGRITQINTRYTVVRSSDGIECIVPNENFVTSTVKNYSYTDEASTVYVAISVAYDADVRRALEIMLEEGMRERKRIAKDRKPWAYVEGFGASGIDLKLAFWCADPKNGTAALRTEVSLAIYDRFVAEGIEVPYNRLELDLRYAQAPLNVHVDQVKIASANIDAAQ</sequence>
<dbReference type="SUPFAM" id="SSF50182">
    <property type="entry name" value="Sm-like ribonucleoproteins"/>
    <property type="match status" value="1"/>
</dbReference>
<dbReference type="Pfam" id="PF00924">
    <property type="entry name" value="MS_channel_2nd"/>
    <property type="match status" value="1"/>
</dbReference>
<feature type="domain" description="Mechanosensitive ion channel MscS C-terminal" evidence="9">
    <location>
        <begin position="384"/>
        <end position="466"/>
    </location>
</feature>
<dbReference type="Pfam" id="PF21088">
    <property type="entry name" value="MS_channel_1st"/>
    <property type="match status" value="1"/>
</dbReference>
<evidence type="ECO:0000256" key="1">
    <source>
        <dbReference type="ARBA" id="ARBA00004651"/>
    </source>
</evidence>
<feature type="transmembrane region" description="Helical" evidence="7">
    <location>
        <begin position="48"/>
        <end position="67"/>
    </location>
</feature>
<dbReference type="Pfam" id="PF21082">
    <property type="entry name" value="MS_channel_3rd"/>
    <property type="match status" value="1"/>
</dbReference>
<comment type="caution">
    <text evidence="11">The sequence shown here is derived from an EMBL/GenBank/DDBJ whole genome shotgun (WGS) entry which is preliminary data.</text>
</comment>
<evidence type="ECO:0000313" key="12">
    <source>
        <dbReference type="Proteomes" id="UP000715095"/>
    </source>
</evidence>
<dbReference type="InterPro" id="IPR006685">
    <property type="entry name" value="MscS_channel_2nd"/>
</dbReference>
<dbReference type="InterPro" id="IPR011066">
    <property type="entry name" value="MscS_channel_C_sf"/>
</dbReference>
<feature type="transmembrane region" description="Helical" evidence="7">
    <location>
        <begin position="151"/>
        <end position="173"/>
    </location>
</feature>
<protein>
    <submittedName>
        <fullName evidence="11">Mechanosensitive ion channel</fullName>
    </submittedName>
</protein>
<keyword evidence="4 7" id="KW-0812">Transmembrane</keyword>
<keyword evidence="5 7" id="KW-1133">Transmembrane helix</keyword>
<evidence type="ECO:0000313" key="11">
    <source>
        <dbReference type="EMBL" id="MBM6703490.1"/>
    </source>
</evidence>
<feature type="transmembrane region" description="Helical" evidence="7">
    <location>
        <begin position="263"/>
        <end position="282"/>
    </location>
</feature>
<dbReference type="InterPro" id="IPR011014">
    <property type="entry name" value="MscS_channel_TM-2"/>
</dbReference>
<dbReference type="InterPro" id="IPR052702">
    <property type="entry name" value="MscS-like_channel"/>
</dbReference>
<comment type="subcellular location">
    <subcellularLocation>
        <location evidence="1">Cell membrane</location>
        <topology evidence="1">Multi-pass membrane protein</topology>
    </subcellularLocation>
</comment>
<dbReference type="InterPro" id="IPR010920">
    <property type="entry name" value="LSM_dom_sf"/>
</dbReference>
<evidence type="ECO:0000259" key="9">
    <source>
        <dbReference type="Pfam" id="PF21082"/>
    </source>
</evidence>
<accession>A0ABS2DQ80</accession>
<feature type="domain" description="Mechanosensitive ion channel MscS" evidence="8">
    <location>
        <begin position="309"/>
        <end position="374"/>
    </location>
</feature>
<feature type="transmembrane region" description="Helical" evidence="7">
    <location>
        <begin position="185"/>
        <end position="209"/>
    </location>
</feature>
<keyword evidence="12" id="KW-1185">Reference proteome</keyword>
<evidence type="ECO:0000256" key="5">
    <source>
        <dbReference type="ARBA" id="ARBA00022989"/>
    </source>
</evidence>
<evidence type="ECO:0000259" key="8">
    <source>
        <dbReference type="Pfam" id="PF00924"/>
    </source>
</evidence>
<feature type="domain" description="Mechanosensitive ion channel transmembrane helices 2/3" evidence="10">
    <location>
        <begin position="267"/>
        <end position="307"/>
    </location>
</feature>
<dbReference type="Gene3D" id="2.30.30.60">
    <property type="match status" value="1"/>
</dbReference>
<dbReference type="RefSeq" id="WP_205101953.1">
    <property type="nucleotide sequence ID" value="NZ_JACJJC010000003.1"/>
</dbReference>
<organism evidence="11 12">
    <name type="scientific">Sutterella massiliensis</name>
    <dbReference type="NCBI Taxonomy" id="1816689"/>
    <lineage>
        <taxon>Bacteria</taxon>
        <taxon>Pseudomonadati</taxon>
        <taxon>Pseudomonadota</taxon>
        <taxon>Betaproteobacteria</taxon>
        <taxon>Burkholderiales</taxon>
        <taxon>Sutterellaceae</taxon>
        <taxon>Sutterella</taxon>
    </lineage>
</organism>
<dbReference type="InterPro" id="IPR049278">
    <property type="entry name" value="MS_channel_C"/>
</dbReference>
<dbReference type="Gene3D" id="3.30.70.100">
    <property type="match status" value="1"/>
</dbReference>
<dbReference type="SUPFAM" id="SSF82689">
    <property type="entry name" value="Mechanosensitive channel protein MscS (YggB), C-terminal domain"/>
    <property type="match status" value="1"/>
</dbReference>
<evidence type="ECO:0000256" key="3">
    <source>
        <dbReference type="ARBA" id="ARBA00022475"/>
    </source>
</evidence>
<keyword evidence="3" id="KW-1003">Cell membrane</keyword>
<proteinExistence type="inferred from homology"/>
<dbReference type="EMBL" id="JACJJC010000003">
    <property type="protein sequence ID" value="MBM6703490.1"/>
    <property type="molecule type" value="Genomic_DNA"/>
</dbReference>
<dbReference type="Proteomes" id="UP000715095">
    <property type="component" value="Unassembled WGS sequence"/>
</dbReference>
<evidence type="ECO:0000259" key="10">
    <source>
        <dbReference type="Pfam" id="PF21088"/>
    </source>
</evidence>
<dbReference type="InterPro" id="IPR023408">
    <property type="entry name" value="MscS_beta-dom_sf"/>
</dbReference>
<dbReference type="InterPro" id="IPR049142">
    <property type="entry name" value="MS_channel_1st"/>
</dbReference>
<dbReference type="SUPFAM" id="SSF82861">
    <property type="entry name" value="Mechanosensitive channel protein MscS (YggB), transmembrane region"/>
    <property type="match status" value="1"/>
</dbReference>
<evidence type="ECO:0000256" key="7">
    <source>
        <dbReference type="SAM" id="Phobius"/>
    </source>
</evidence>
<dbReference type="PANTHER" id="PTHR30347">
    <property type="entry name" value="POTASSIUM CHANNEL RELATED"/>
    <property type="match status" value="1"/>
</dbReference>
<comment type="similarity">
    <text evidence="2">Belongs to the MscS (TC 1.A.23) family.</text>
</comment>